<sequence>MDVTYEQICIDCNWKGSESELHFLDGWNVCPECHQPEFLMTGEDLDAEPWDELAPF</sequence>
<proteinExistence type="predicted"/>
<organism evidence="1 2">
    <name type="scientific">Rhodanobacter aciditrophus</name>
    <dbReference type="NCBI Taxonomy" id="1623218"/>
    <lineage>
        <taxon>Bacteria</taxon>
        <taxon>Pseudomonadati</taxon>
        <taxon>Pseudomonadota</taxon>
        <taxon>Gammaproteobacteria</taxon>
        <taxon>Lysobacterales</taxon>
        <taxon>Rhodanobacteraceae</taxon>
        <taxon>Rhodanobacter</taxon>
    </lineage>
</organism>
<comment type="caution">
    <text evidence="1">The sequence shown here is derived from an EMBL/GenBank/DDBJ whole genome shotgun (WGS) entry which is preliminary data.</text>
</comment>
<evidence type="ECO:0000313" key="2">
    <source>
        <dbReference type="Proteomes" id="UP001597059"/>
    </source>
</evidence>
<reference evidence="2" key="1">
    <citation type="journal article" date="2019" name="Int. J. Syst. Evol. Microbiol.">
        <title>The Global Catalogue of Microorganisms (GCM) 10K type strain sequencing project: providing services to taxonomists for standard genome sequencing and annotation.</title>
        <authorList>
            <consortium name="The Broad Institute Genomics Platform"/>
            <consortium name="The Broad Institute Genome Sequencing Center for Infectious Disease"/>
            <person name="Wu L."/>
            <person name="Ma J."/>
        </authorList>
    </citation>
    <scope>NUCLEOTIDE SEQUENCE [LARGE SCALE GENOMIC DNA]</scope>
    <source>
        <strain evidence="2">JCM 30774</strain>
    </source>
</reference>
<dbReference type="EMBL" id="JBHTMN010000014">
    <property type="protein sequence ID" value="MFD1384307.1"/>
    <property type="molecule type" value="Genomic_DNA"/>
</dbReference>
<keyword evidence="2" id="KW-1185">Reference proteome</keyword>
<name>A0ABW4B2J2_9GAMM</name>
<evidence type="ECO:0008006" key="3">
    <source>
        <dbReference type="Google" id="ProtNLM"/>
    </source>
</evidence>
<dbReference type="RefSeq" id="WP_377368398.1">
    <property type="nucleotide sequence ID" value="NZ_JBHTMN010000014.1"/>
</dbReference>
<gene>
    <name evidence="1" type="ORF">ACFQ45_13090</name>
</gene>
<evidence type="ECO:0000313" key="1">
    <source>
        <dbReference type="EMBL" id="MFD1384307.1"/>
    </source>
</evidence>
<dbReference type="Proteomes" id="UP001597059">
    <property type="component" value="Unassembled WGS sequence"/>
</dbReference>
<accession>A0ABW4B2J2</accession>
<protein>
    <recommendedName>
        <fullName evidence="3">Rubredoxin-like domain-containing protein</fullName>
    </recommendedName>
</protein>